<gene>
    <name evidence="1" type="ORF">DERYTH_LOCUS28339</name>
</gene>
<reference evidence="1" key="1">
    <citation type="submission" date="2021-06" db="EMBL/GenBank/DDBJ databases">
        <authorList>
            <person name="Kallberg Y."/>
            <person name="Tangrot J."/>
            <person name="Rosling A."/>
        </authorList>
    </citation>
    <scope>NUCLEOTIDE SEQUENCE</scope>
    <source>
        <strain evidence="1">MA453B</strain>
    </source>
</reference>
<sequence length="173" mass="19955">PFDGDEFDIGLAVKICQGKRPEFRIKFPTIYDNLAKSCAHSDPSRRPNIAMVISTINDWIQALKASPAENLEETDFYFDVINKAFQDADIINIPVIEQTHPDYMYTSKPINTREIIKAFGIELEKDGTKALEWYLQQYQLQWFSYNQFKDIQEIGQGGYATVFKAKENITNQT</sequence>
<proteinExistence type="predicted"/>
<accession>A0A9N9KF91</accession>
<dbReference type="Proteomes" id="UP000789405">
    <property type="component" value="Unassembled WGS sequence"/>
</dbReference>
<organism evidence="1 2">
    <name type="scientific">Dentiscutata erythropus</name>
    <dbReference type="NCBI Taxonomy" id="1348616"/>
    <lineage>
        <taxon>Eukaryota</taxon>
        <taxon>Fungi</taxon>
        <taxon>Fungi incertae sedis</taxon>
        <taxon>Mucoromycota</taxon>
        <taxon>Glomeromycotina</taxon>
        <taxon>Glomeromycetes</taxon>
        <taxon>Diversisporales</taxon>
        <taxon>Gigasporaceae</taxon>
        <taxon>Dentiscutata</taxon>
    </lineage>
</organism>
<dbReference type="InterPro" id="IPR011009">
    <property type="entry name" value="Kinase-like_dom_sf"/>
</dbReference>
<dbReference type="SUPFAM" id="SSF56112">
    <property type="entry name" value="Protein kinase-like (PK-like)"/>
    <property type="match status" value="1"/>
</dbReference>
<evidence type="ECO:0000313" key="2">
    <source>
        <dbReference type="Proteomes" id="UP000789405"/>
    </source>
</evidence>
<dbReference type="Gene3D" id="1.10.510.10">
    <property type="entry name" value="Transferase(Phosphotransferase) domain 1"/>
    <property type="match status" value="1"/>
</dbReference>
<evidence type="ECO:0000313" key="1">
    <source>
        <dbReference type="EMBL" id="CAG8827653.1"/>
    </source>
</evidence>
<feature type="non-terminal residue" evidence="1">
    <location>
        <position position="1"/>
    </location>
</feature>
<name>A0A9N9KF91_9GLOM</name>
<dbReference type="EMBL" id="CAJVPY010070085">
    <property type="protein sequence ID" value="CAG8827653.1"/>
    <property type="molecule type" value="Genomic_DNA"/>
</dbReference>
<dbReference type="OrthoDB" id="2441886at2759"/>
<feature type="non-terminal residue" evidence="1">
    <location>
        <position position="173"/>
    </location>
</feature>
<dbReference type="AlphaFoldDB" id="A0A9N9KF91"/>
<keyword evidence="2" id="KW-1185">Reference proteome</keyword>
<comment type="caution">
    <text evidence="1">The sequence shown here is derived from an EMBL/GenBank/DDBJ whole genome shotgun (WGS) entry which is preliminary data.</text>
</comment>
<protein>
    <submittedName>
        <fullName evidence="1">24470_t:CDS:1</fullName>
    </submittedName>
</protein>